<accession>A0AAF0ZQL2</accession>
<organism evidence="1 2">
    <name type="scientific">Solanum verrucosum</name>
    <dbReference type="NCBI Taxonomy" id="315347"/>
    <lineage>
        <taxon>Eukaryota</taxon>
        <taxon>Viridiplantae</taxon>
        <taxon>Streptophyta</taxon>
        <taxon>Embryophyta</taxon>
        <taxon>Tracheophyta</taxon>
        <taxon>Spermatophyta</taxon>
        <taxon>Magnoliopsida</taxon>
        <taxon>eudicotyledons</taxon>
        <taxon>Gunneridae</taxon>
        <taxon>Pentapetalae</taxon>
        <taxon>asterids</taxon>
        <taxon>lamiids</taxon>
        <taxon>Solanales</taxon>
        <taxon>Solanaceae</taxon>
        <taxon>Solanoideae</taxon>
        <taxon>Solaneae</taxon>
        <taxon>Solanum</taxon>
    </lineage>
</organism>
<proteinExistence type="predicted"/>
<dbReference type="Proteomes" id="UP001234989">
    <property type="component" value="Chromosome 9"/>
</dbReference>
<evidence type="ECO:0000313" key="1">
    <source>
        <dbReference type="EMBL" id="WMV47836.1"/>
    </source>
</evidence>
<keyword evidence="2" id="KW-1185">Reference proteome</keyword>
<evidence type="ECO:0000313" key="2">
    <source>
        <dbReference type="Proteomes" id="UP001234989"/>
    </source>
</evidence>
<protein>
    <submittedName>
        <fullName evidence="1">Uncharacterized protein</fullName>
    </submittedName>
</protein>
<name>A0AAF0ZQL2_SOLVR</name>
<dbReference type="EMBL" id="CP133620">
    <property type="protein sequence ID" value="WMV47836.1"/>
    <property type="molecule type" value="Genomic_DNA"/>
</dbReference>
<dbReference type="AlphaFoldDB" id="A0AAF0ZQL2"/>
<gene>
    <name evidence="1" type="ORF">MTR67_041221</name>
</gene>
<sequence>MPQENISTLVYTYLVKFRYPGSASCTSLIQLSTPESVVSLLAFRRTQLFCVLSFCFIRMLRGLSQHPSQYFRGFIDRHYSVEVSAELRKPGQGFAWGQKWSPGAGPAQGVGSGRDTNNSIKLILRWPLKL</sequence>
<reference evidence="1" key="1">
    <citation type="submission" date="2023-08" db="EMBL/GenBank/DDBJ databases">
        <title>A de novo genome assembly of Solanum verrucosum Schlechtendal, a Mexican diploid species geographically isolated from the other diploid A-genome species in potato relatives.</title>
        <authorList>
            <person name="Hosaka K."/>
        </authorList>
    </citation>
    <scope>NUCLEOTIDE SEQUENCE</scope>
    <source>
        <tissue evidence="1">Young leaves</tissue>
    </source>
</reference>